<dbReference type="AlphaFoldDB" id="A0A430R144"/>
<evidence type="ECO:0000313" key="1">
    <source>
        <dbReference type="EMBL" id="RTH01118.1"/>
    </source>
</evidence>
<gene>
    <name evidence="1" type="ORF">CSW45_11230</name>
</gene>
<comment type="caution">
    <text evidence="1">The sequence shown here is derived from an EMBL/GenBank/DDBJ whole genome shotgun (WGS) entry which is preliminary data.</text>
</comment>
<protein>
    <submittedName>
        <fullName evidence="1">Uncharacterized protein</fullName>
    </submittedName>
</protein>
<dbReference type="EMBL" id="PELR01000363">
    <property type="protein sequence ID" value="RTH01118.1"/>
    <property type="molecule type" value="Genomic_DNA"/>
</dbReference>
<accession>A0A430R144</accession>
<organism evidence="1 2">
    <name type="scientific">Thermus scotoductus</name>
    <dbReference type="NCBI Taxonomy" id="37636"/>
    <lineage>
        <taxon>Bacteria</taxon>
        <taxon>Thermotogati</taxon>
        <taxon>Deinococcota</taxon>
        <taxon>Deinococci</taxon>
        <taxon>Thermales</taxon>
        <taxon>Thermaceae</taxon>
        <taxon>Thermus</taxon>
    </lineage>
</organism>
<proteinExistence type="predicted"/>
<reference evidence="1 2" key="1">
    <citation type="journal article" date="2019" name="Extremophiles">
        <title>Biogeography of thermophiles and predominance of Thermus scotoductus in domestic water heaters.</title>
        <authorList>
            <person name="Wilpiszeski R.L."/>
            <person name="Zhang Z."/>
            <person name="House C.H."/>
        </authorList>
    </citation>
    <scope>NUCLEOTIDE SEQUENCE [LARGE SCALE GENOMIC DNA]</scope>
    <source>
        <strain evidence="1 2">32_S32</strain>
    </source>
</reference>
<evidence type="ECO:0000313" key="2">
    <source>
        <dbReference type="Proteomes" id="UP000286910"/>
    </source>
</evidence>
<dbReference type="Proteomes" id="UP000286910">
    <property type="component" value="Unassembled WGS sequence"/>
</dbReference>
<name>A0A430R144_THESC</name>
<sequence>MGLVRDKRLEAYLLHLLREPRTLAAFPPGKQLKDLHTQLQSLRPGLRKATLFALLVRLRREGKVAFRQGRFVAGKAEDSNV</sequence>